<reference evidence="2" key="1">
    <citation type="journal article" date="2019" name="Int. J. Syst. Evol. Microbiol.">
        <title>The Global Catalogue of Microorganisms (GCM) 10K type strain sequencing project: providing services to taxonomists for standard genome sequencing and annotation.</title>
        <authorList>
            <consortium name="The Broad Institute Genomics Platform"/>
            <consortium name="The Broad Institute Genome Sequencing Center for Infectious Disease"/>
            <person name="Wu L."/>
            <person name="Ma J."/>
        </authorList>
    </citation>
    <scope>NUCLEOTIDE SEQUENCE [LARGE SCALE GENOMIC DNA]</scope>
    <source>
        <strain evidence="2">JCM 16231</strain>
    </source>
</reference>
<proteinExistence type="predicted"/>
<gene>
    <name evidence="1" type="ORF">GCM10009433_10310</name>
</gene>
<evidence type="ECO:0000313" key="1">
    <source>
        <dbReference type="EMBL" id="GAA0755630.1"/>
    </source>
</evidence>
<comment type="caution">
    <text evidence="1">The sequence shown here is derived from an EMBL/GenBank/DDBJ whole genome shotgun (WGS) entry which is preliminary data.</text>
</comment>
<name>A0ABP3VD61_9FLAO</name>
<dbReference type="EMBL" id="BAAAGG010000005">
    <property type="protein sequence ID" value="GAA0755630.1"/>
    <property type="molecule type" value="Genomic_DNA"/>
</dbReference>
<dbReference type="Proteomes" id="UP001500185">
    <property type="component" value="Unassembled WGS sequence"/>
</dbReference>
<evidence type="ECO:0000313" key="2">
    <source>
        <dbReference type="Proteomes" id="UP001500185"/>
    </source>
</evidence>
<accession>A0ABP3VD61</accession>
<protein>
    <recommendedName>
        <fullName evidence="3">Glycine dehydrogenase</fullName>
    </recommendedName>
</protein>
<keyword evidence="2" id="KW-1185">Reference proteome</keyword>
<dbReference type="RefSeq" id="WP_224453563.1">
    <property type="nucleotide sequence ID" value="NZ_BAAAGG010000005.1"/>
</dbReference>
<organism evidence="1 2">
    <name type="scientific">Psychroflexus lacisalsi</name>
    <dbReference type="NCBI Taxonomy" id="503928"/>
    <lineage>
        <taxon>Bacteria</taxon>
        <taxon>Pseudomonadati</taxon>
        <taxon>Bacteroidota</taxon>
        <taxon>Flavobacteriia</taxon>
        <taxon>Flavobacteriales</taxon>
        <taxon>Flavobacteriaceae</taxon>
        <taxon>Psychroflexus</taxon>
    </lineage>
</organism>
<evidence type="ECO:0008006" key="3">
    <source>
        <dbReference type="Google" id="ProtNLM"/>
    </source>
</evidence>
<sequence>MRDKKFENLPKSCQKVAEYSDKQQYSEATFWGKLKVQIHILYCKHCHTYHLKNEELTELMKKHQFKLLSKSEKEEMKNRLSL</sequence>